<organism evidence="4">
    <name type="scientific">freshwater metagenome</name>
    <dbReference type="NCBI Taxonomy" id="449393"/>
    <lineage>
        <taxon>unclassified sequences</taxon>
        <taxon>metagenomes</taxon>
        <taxon>ecological metagenomes</taxon>
    </lineage>
</organism>
<dbReference type="InterPro" id="IPR003399">
    <property type="entry name" value="Mce/MlaD"/>
</dbReference>
<feature type="transmembrane region" description="Helical" evidence="2">
    <location>
        <begin position="7"/>
        <end position="29"/>
    </location>
</feature>
<keyword evidence="2" id="KW-0812">Transmembrane</keyword>
<reference evidence="4" key="1">
    <citation type="submission" date="2020-05" db="EMBL/GenBank/DDBJ databases">
        <authorList>
            <person name="Chiriac C."/>
            <person name="Salcher M."/>
            <person name="Ghai R."/>
            <person name="Kavagutti S V."/>
        </authorList>
    </citation>
    <scope>NUCLEOTIDE SEQUENCE</scope>
</reference>
<evidence type="ECO:0000259" key="3">
    <source>
        <dbReference type="Pfam" id="PF02470"/>
    </source>
</evidence>
<keyword evidence="2" id="KW-0472">Membrane</keyword>
<dbReference type="PANTHER" id="PTHR33371:SF4">
    <property type="entry name" value="INTERMEMBRANE PHOSPHOLIPID TRANSPORT SYSTEM BINDING PROTEIN MLAD"/>
    <property type="match status" value="1"/>
</dbReference>
<dbReference type="AlphaFoldDB" id="A0A6J7GMD0"/>
<evidence type="ECO:0000256" key="1">
    <source>
        <dbReference type="SAM" id="MobiDB-lite"/>
    </source>
</evidence>
<dbReference type="PANTHER" id="PTHR33371">
    <property type="entry name" value="INTERMEMBRANE PHOSPHOLIPID TRANSPORT SYSTEM BINDING PROTEIN MLAD-RELATED"/>
    <property type="match status" value="1"/>
</dbReference>
<dbReference type="Pfam" id="PF02470">
    <property type="entry name" value="MlaD"/>
    <property type="match status" value="1"/>
</dbReference>
<evidence type="ECO:0000256" key="2">
    <source>
        <dbReference type="SAM" id="Phobius"/>
    </source>
</evidence>
<gene>
    <name evidence="4" type="ORF">UFOPK3564_01105</name>
</gene>
<keyword evidence="2" id="KW-1133">Transmembrane helix</keyword>
<feature type="domain" description="Mce/MlaD" evidence="3">
    <location>
        <begin position="41"/>
        <end position="117"/>
    </location>
</feature>
<name>A0A6J7GMD0_9ZZZZ</name>
<dbReference type="EMBL" id="CAFBMK010000047">
    <property type="protein sequence ID" value="CAB4909122.1"/>
    <property type="molecule type" value="Genomic_DNA"/>
</dbReference>
<protein>
    <submittedName>
        <fullName evidence="4">Unannotated protein</fullName>
    </submittedName>
</protein>
<proteinExistence type="predicted"/>
<feature type="region of interest" description="Disordered" evidence="1">
    <location>
        <begin position="417"/>
        <end position="448"/>
    </location>
</feature>
<dbReference type="InterPro" id="IPR052336">
    <property type="entry name" value="MlaD_Phospholipid_Transporter"/>
</dbReference>
<accession>A0A6J7GMD0</accession>
<evidence type="ECO:0000313" key="4">
    <source>
        <dbReference type="EMBL" id="CAB4909122.1"/>
    </source>
</evidence>
<sequence>MRIENRIGKLLTIAVFMIATLGIFGWLFVKAGGDLPGGESGNRARALVPTAFQLVPNADVRRAGVKVGRVKDVTNRGSVGVVSFEVDKDQGTLYKNATVRIRTKTLVGENYVELDPGSPKAGPLGDNGVLPLAQAGEAVQLDEILSGLDDRTRKAIQANLDSLGGGFGERGAQLSRLFGTTPVTLKNVQELSDLLGDQKPQLAKMVDQTGQVLQAFANRTADVRNLAVQGQRTAAAAASRDAQIGATLAQLPDTLRQLEETSAKLGRVSRRSTPVTADLRVAMASLPAVTKRLEASANAGRELFDVLPSVSRRADPMLAKLKDFSGATKDAVPSIDALMRNLNPALRYLKPHARDIGTVWANLGSATDTRDVTGNLGRVHALVDEETVTGLPKEVYEVVQQLTTIGGFSNVRGVKRNAYPDPGTRRAPVAGTKAPQQLKTDPSALGAK</sequence>